<dbReference type="AlphaFoldDB" id="A0A8J6C790"/>
<keyword evidence="4" id="KW-1185">Reference proteome</keyword>
<dbReference type="EMBL" id="JAGTXO010000039">
    <property type="protein sequence ID" value="KAG8459605.1"/>
    <property type="molecule type" value="Genomic_DNA"/>
</dbReference>
<feature type="region of interest" description="Disordered" evidence="1">
    <location>
        <begin position="24"/>
        <end position="56"/>
    </location>
</feature>
<organism evidence="3 4">
    <name type="scientific">Diacronema lutheri</name>
    <name type="common">Unicellular marine alga</name>
    <name type="synonym">Monochrysis lutheri</name>
    <dbReference type="NCBI Taxonomy" id="2081491"/>
    <lineage>
        <taxon>Eukaryota</taxon>
        <taxon>Haptista</taxon>
        <taxon>Haptophyta</taxon>
        <taxon>Pavlovophyceae</taxon>
        <taxon>Pavlovales</taxon>
        <taxon>Pavlovaceae</taxon>
        <taxon>Diacronema</taxon>
    </lineage>
</organism>
<name>A0A8J6C790_DIALT</name>
<feature type="domain" description="PDZ" evidence="2">
    <location>
        <begin position="64"/>
        <end position="144"/>
    </location>
</feature>
<dbReference type="Gene3D" id="2.30.42.10">
    <property type="match status" value="1"/>
</dbReference>
<evidence type="ECO:0000313" key="3">
    <source>
        <dbReference type="EMBL" id="KAG8459605.1"/>
    </source>
</evidence>
<proteinExistence type="predicted"/>
<dbReference type="PROSITE" id="PS50106">
    <property type="entry name" value="PDZ"/>
    <property type="match status" value="1"/>
</dbReference>
<dbReference type="SMART" id="SM00228">
    <property type="entry name" value="PDZ"/>
    <property type="match status" value="1"/>
</dbReference>
<evidence type="ECO:0000259" key="2">
    <source>
        <dbReference type="PROSITE" id="PS50106"/>
    </source>
</evidence>
<reference evidence="3" key="1">
    <citation type="submission" date="2021-05" db="EMBL/GenBank/DDBJ databases">
        <title>The genome of the haptophyte Pavlova lutheri (Diacronema luteri, Pavlovales) - a model for lipid biosynthesis in eukaryotic algae.</title>
        <authorList>
            <person name="Hulatt C.J."/>
            <person name="Posewitz M.C."/>
        </authorList>
    </citation>
    <scope>NUCLEOTIDE SEQUENCE</scope>
    <source>
        <strain evidence="3">NIVA-4/92</strain>
    </source>
</reference>
<dbReference type="InterPro" id="IPR001478">
    <property type="entry name" value="PDZ"/>
</dbReference>
<accession>A0A8J6C790</accession>
<dbReference type="Pfam" id="PF00595">
    <property type="entry name" value="PDZ"/>
    <property type="match status" value="1"/>
</dbReference>
<feature type="compositionally biased region" description="Low complexity" evidence="1">
    <location>
        <begin position="29"/>
        <end position="56"/>
    </location>
</feature>
<dbReference type="Proteomes" id="UP000751190">
    <property type="component" value="Unassembled WGS sequence"/>
</dbReference>
<sequence>MLRVEGVEEANKGSPGRHLPFSARRAAAEEAAAAGTPAHEAAAAPPATAAPPAAATVPPANSKLVVMQRGPDDKLGMRLERDVGGDGILVLEEVTAGLLAHKHGIKAGDQIALINGRKYSDAVEAVKALREAFGKIELTLSLAALPPKSAAHGLHGEVENFV</sequence>
<evidence type="ECO:0000256" key="1">
    <source>
        <dbReference type="SAM" id="MobiDB-lite"/>
    </source>
</evidence>
<protein>
    <recommendedName>
        <fullName evidence="2">PDZ domain-containing protein</fullName>
    </recommendedName>
</protein>
<dbReference type="SUPFAM" id="SSF50156">
    <property type="entry name" value="PDZ domain-like"/>
    <property type="match status" value="1"/>
</dbReference>
<comment type="caution">
    <text evidence="3">The sequence shown here is derived from an EMBL/GenBank/DDBJ whole genome shotgun (WGS) entry which is preliminary data.</text>
</comment>
<dbReference type="CDD" id="cd00136">
    <property type="entry name" value="PDZ_canonical"/>
    <property type="match status" value="1"/>
</dbReference>
<evidence type="ECO:0000313" key="4">
    <source>
        <dbReference type="Proteomes" id="UP000751190"/>
    </source>
</evidence>
<dbReference type="OrthoDB" id="10029564at2759"/>
<dbReference type="InterPro" id="IPR036034">
    <property type="entry name" value="PDZ_sf"/>
</dbReference>
<gene>
    <name evidence="3" type="ORF">KFE25_000961</name>
</gene>